<evidence type="ECO:0000259" key="11">
    <source>
        <dbReference type="PROSITE" id="PS50113"/>
    </source>
</evidence>
<dbReference type="SMART" id="SM00387">
    <property type="entry name" value="HATPase_c"/>
    <property type="match status" value="1"/>
</dbReference>
<protein>
    <recommendedName>
        <fullName evidence="2">histidine kinase</fullName>
        <ecNumber evidence="2">2.7.13.3</ecNumber>
    </recommendedName>
</protein>
<dbReference type="Gene3D" id="3.30.565.10">
    <property type="entry name" value="Histidine kinase-like ATPase, C-terminal domain"/>
    <property type="match status" value="1"/>
</dbReference>
<dbReference type="Gene3D" id="3.30.450.20">
    <property type="entry name" value="PAS domain"/>
    <property type="match status" value="1"/>
</dbReference>
<proteinExistence type="predicted"/>
<dbReference type="Gene3D" id="3.40.50.2300">
    <property type="match status" value="2"/>
</dbReference>
<dbReference type="InterPro" id="IPR000700">
    <property type="entry name" value="PAS-assoc_C"/>
</dbReference>
<evidence type="ECO:0000256" key="5">
    <source>
        <dbReference type="ARBA" id="ARBA00022777"/>
    </source>
</evidence>
<dbReference type="PROSITE" id="PS50113">
    <property type="entry name" value="PAC"/>
    <property type="match status" value="1"/>
</dbReference>
<dbReference type="GO" id="GO:0000155">
    <property type="term" value="F:phosphorelay sensor kinase activity"/>
    <property type="evidence" value="ECO:0007669"/>
    <property type="project" value="InterPro"/>
</dbReference>
<dbReference type="Proteomes" id="UP000324233">
    <property type="component" value="Chromosome"/>
</dbReference>
<feature type="domain" description="Response regulatory" evidence="10">
    <location>
        <begin position="2"/>
        <end position="118"/>
    </location>
</feature>
<sequence>MRFLVLDDSPDDRLVAARLLRQAHPGAEVDEVSDPAGFERALGRDGYAAVVTDYLMRWTDGVRVLRRVKALWPDCPVVLFTGSGNEEVAVEAMKAGADDYVIKSPRTVGRLPLAVTLAMERVSARRRIEALEGHLLDLTEALDVGVFRATPGGDLLTCNGAFLRILGLESPGEARSVDLSGLLSPPGRADAMREAADGRAMARREKEIVRPDGGRVWVLISERVGDDAGRPVVDGLVEDISGRKQLERGLTAQAEELREADRRKDEFLAMLAHELRNPLSPIQSAAQILQLIPALHSDEHVRYACEVIERQTRALARLVDDLLDVSRVSRGKIVLHPEFIDLGLAVARAVETARPLVEARRHELKLQLPSEPVRVSADLTRLTQVLSNLLNNAAKFTPEGGRISVEAVREAGQAVVRVKDNGIGIAPDLLPRVFDLFTQGEVSIDRNQGGLGIGLTLAKRLVELHGGTLTAESHADEPGSTFTVRLPAALRPTPGGGPPAEARPSAGARLDILVVDDNRDAADVAALVLRTLGHSPRTVYDGPSAVAAVRESHPAVVFLDIGLPGMDGYEVARAIRADRDARDTVLVALTGYGSEEDRSKSREAGFDYHLMKPAEVEDIIRILRSVKL</sequence>
<dbReference type="Gene3D" id="1.10.287.130">
    <property type="match status" value="1"/>
</dbReference>
<evidence type="ECO:0000259" key="9">
    <source>
        <dbReference type="PROSITE" id="PS50109"/>
    </source>
</evidence>
<dbReference type="InterPro" id="IPR003594">
    <property type="entry name" value="HATPase_dom"/>
</dbReference>
<dbReference type="PROSITE" id="PS50110">
    <property type="entry name" value="RESPONSE_REGULATORY"/>
    <property type="match status" value="2"/>
</dbReference>
<dbReference type="AlphaFoldDB" id="A0A5B9WCS5"/>
<dbReference type="SMART" id="SM00448">
    <property type="entry name" value="REC"/>
    <property type="match status" value="2"/>
</dbReference>
<evidence type="ECO:0000256" key="7">
    <source>
        <dbReference type="ARBA" id="ARBA00023136"/>
    </source>
</evidence>
<feature type="modified residue" description="4-aspartylphosphate" evidence="8">
    <location>
        <position position="53"/>
    </location>
</feature>
<keyword evidence="7" id="KW-0472">Membrane</keyword>
<keyword evidence="5 12" id="KW-0418">Kinase</keyword>
<dbReference type="PROSITE" id="PS50109">
    <property type="entry name" value="HIS_KIN"/>
    <property type="match status" value="1"/>
</dbReference>
<accession>A0A5B9WCS5</accession>
<keyword evidence="4 12" id="KW-0808">Transferase</keyword>
<evidence type="ECO:0000256" key="1">
    <source>
        <dbReference type="ARBA" id="ARBA00000085"/>
    </source>
</evidence>
<dbReference type="InterPro" id="IPR035965">
    <property type="entry name" value="PAS-like_dom_sf"/>
</dbReference>
<dbReference type="InterPro" id="IPR036097">
    <property type="entry name" value="HisK_dim/P_sf"/>
</dbReference>
<dbReference type="PANTHER" id="PTHR43047">
    <property type="entry name" value="TWO-COMPONENT HISTIDINE PROTEIN KINASE"/>
    <property type="match status" value="1"/>
</dbReference>
<dbReference type="GO" id="GO:0005886">
    <property type="term" value="C:plasma membrane"/>
    <property type="evidence" value="ECO:0007669"/>
    <property type="project" value="TreeGrafter"/>
</dbReference>
<dbReference type="SUPFAM" id="SSF55874">
    <property type="entry name" value="ATPase domain of HSP90 chaperone/DNA topoisomerase II/histidine kinase"/>
    <property type="match status" value="1"/>
</dbReference>
<reference evidence="12 13" key="1">
    <citation type="submission" date="2019-08" db="EMBL/GenBank/DDBJ databases">
        <title>Deep-cultivation of Planctomycetes and their phenomic and genomic characterization uncovers novel biology.</title>
        <authorList>
            <person name="Wiegand S."/>
            <person name="Jogler M."/>
            <person name="Boedeker C."/>
            <person name="Pinto D."/>
            <person name="Vollmers J."/>
            <person name="Rivas-Marin E."/>
            <person name="Kohn T."/>
            <person name="Peeters S.H."/>
            <person name="Heuer A."/>
            <person name="Rast P."/>
            <person name="Oberbeckmann S."/>
            <person name="Bunk B."/>
            <person name="Jeske O."/>
            <person name="Meyerdierks A."/>
            <person name="Storesund J.E."/>
            <person name="Kallscheuer N."/>
            <person name="Luecker S."/>
            <person name="Lage O.M."/>
            <person name="Pohl T."/>
            <person name="Merkel B.J."/>
            <person name="Hornburger P."/>
            <person name="Mueller R.-W."/>
            <person name="Bruemmer F."/>
            <person name="Labrenz M."/>
            <person name="Spormann A.M."/>
            <person name="Op den Camp H."/>
            <person name="Overmann J."/>
            <person name="Amann R."/>
            <person name="Jetten M.S.M."/>
            <person name="Mascher T."/>
            <person name="Medema M.H."/>
            <person name="Devos D.P."/>
            <person name="Kaster A.-K."/>
            <person name="Ovreas L."/>
            <person name="Rohde M."/>
            <person name="Galperin M.Y."/>
            <person name="Jogler C."/>
        </authorList>
    </citation>
    <scope>NUCLEOTIDE SEQUENCE [LARGE SCALE GENOMIC DNA]</scope>
    <source>
        <strain evidence="12 13">OJF2</strain>
    </source>
</reference>
<dbReference type="InterPro" id="IPR036890">
    <property type="entry name" value="HATPase_C_sf"/>
</dbReference>
<dbReference type="CDD" id="cd00082">
    <property type="entry name" value="HisKA"/>
    <property type="match status" value="1"/>
</dbReference>
<dbReference type="InterPro" id="IPR000014">
    <property type="entry name" value="PAS"/>
</dbReference>
<evidence type="ECO:0000313" key="13">
    <source>
        <dbReference type="Proteomes" id="UP000324233"/>
    </source>
</evidence>
<keyword evidence="13" id="KW-1185">Reference proteome</keyword>
<dbReference type="CDD" id="cd16922">
    <property type="entry name" value="HATPase_EvgS-ArcB-TorS-like"/>
    <property type="match status" value="1"/>
</dbReference>
<name>A0A5B9WCS5_9BACT</name>
<dbReference type="InterPro" id="IPR001789">
    <property type="entry name" value="Sig_transdc_resp-reg_receiver"/>
</dbReference>
<keyword evidence="3 8" id="KW-0597">Phosphoprotein</keyword>
<dbReference type="InterPro" id="IPR011006">
    <property type="entry name" value="CheY-like_superfamily"/>
</dbReference>
<dbReference type="Pfam" id="PF13188">
    <property type="entry name" value="PAS_8"/>
    <property type="match status" value="1"/>
</dbReference>
<dbReference type="Pfam" id="PF00512">
    <property type="entry name" value="HisKA"/>
    <property type="match status" value="1"/>
</dbReference>
<evidence type="ECO:0000259" key="10">
    <source>
        <dbReference type="PROSITE" id="PS50110"/>
    </source>
</evidence>
<dbReference type="EC" id="2.7.13.3" evidence="2"/>
<dbReference type="FunFam" id="3.30.565.10:FF:000006">
    <property type="entry name" value="Sensor histidine kinase WalK"/>
    <property type="match status" value="1"/>
</dbReference>
<dbReference type="KEGG" id="agv:OJF2_66350"/>
<keyword evidence="6" id="KW-0902">Two-component regulatory system</keyword>
<dbReference type="FunFam" id="1.10.287.130:FF:000001">
    <property type="entry name" value="Two-component sensor histidine kinase"/>
    <property type="match status" value="1"/>
</dbReference>
<dbReference type="CDD" id="cd00156">
    <property type="entry name" value="REC"/>
    <property type="match status" value="1"/>
</dbReference>
<dbReference type="SUPFAM" id="SSF52172">
    <property type="entry name" value="CheY-like"/>
    <property type="match status" value="2"/>
</dbReference>
<feature type="domain" description="Response regulatory" evidence="10">
    <location>
        <begin position="511"/>
        <end position="627"/>
    </location>
</feature>
<dbReference type="InterPro" id="IPR005467">
    <property type="entry name" value="His_kinase_dom"/>
</dbReference>
<dbReference type="InterPro" id="IPR004358">
    <property type="entry name" value="Sig_transdc_His_kin-like_C"/>
</dbReference>
<dbReference type="InterPro" id="IPR003661">
    <property type="entry name" value="HisK_dim/P_dom"/>
</dbReference>
<dbReference type="CDD" id="cd17580">
    <property type="entry name" value="REC_2_DhkD-like"/>
    <property type="match status" value="1"/>
</dbReference>
<comment type="catalytic activity">
    <reaction evidence="1">
        <text>ATP + protein L-histidine = ADP + protein N-phospho-L-histidine.</text>
        <dbReference type="EC" id="2.7.13.3"/>
    </reaction>
</comment>
<dbReference type="PRINTS" id="PR00344">
    <property type="entry name" value="BCTRLSENSOR"/>
</dbReference>
<dbReference type="Pfam" id="PF00072">
    <property type="entry name" value="Response_reg"/>
    <property type="match status" value="2"/>
</dbReference>
<dbReference type="SUPFAM" id="SSF47384">
    <property type="entry name" value="Homodimeric domain of signal transducing histidine kinase"/>
    <property type="match status" value="1"/>
</dbReference>
<dbReference type="CDD" id="cd00130">
    <property type="entry name" value="PAS"/>
    <property type="match status" value="1"/>
</dbReference>
<dbReference type="GO" id="GO:0009927">
    <property type="term" value="F:histidine phosphotransfer kinase activity"/>
    <property type="evidence" value="ECO:0007669"/>
    <property type="project" value="TreeGrafter"/>
</dbReference>
<dbReference type="EMBL" id="CP042997">
    <property type="protein sequence ID" value="QEH38039.1"/>
    <property type="molecule type" value="Genomic_DNA"/>
</dbReference>
<evidence type="ECO:0000256" key="3">
    <source>
        <dbReference type="ARBA" id="ARBA00022553"/>
    </source>
</evidence>
<dbReference type="PANTHER" id="PTHR43047:SF72">
    <property type="entry name" value="OSMOSENSING HISTIDINE PROTEIN KINASE SLN1"/>
    <property type="match status" value="1"/>
</dbReference>
<dbReference type="Pfam" id="PF02518">
    <property type="entry name" value="HATPase_c"/>
    <property type="match status" value="1"/>
</dbReference>
<dbReference type="RefSeq" id="WP_246196663.1">
    <property type="nucleotide sequence ID" value="NZ_CP042997.1"/>
</dbReference>
<feature type="domain" description="PAC" evidence="11">
    <location>
        <begin position="202"/>
        <end position="252"/>
    </location>
</feature>
<dbReference type="NCBIfam" id="TIGR00229">
    <property type="entry name" value="sensory_box"/>
    <property type="match status" value="1"/>
</dbReference>
<organism evidence="12 13">
    <name type="scientific">Aquisphaera giovannonii</name>
    <dbReference type="NCBI Taxonomy" id="406548"/>
    <lineage>
        <taxon>Bacteria</taxon>
        <taxon>Pseudomonadati</taxon>
        <taxon>Planctomycetota</taxon>
        <taxon>Planctomycetia</taxon>
        <taxon>Isosphaerales</taxon>
        <taxon>Isosphaeraceae</taxon>
        <taxon>Aquisphaera</taxon>
    </lineage>
</organism>
<evidence type="ECO:0000256" key="8">
    <source>
        <dbReference type="PROSITE-ProRule" id="PRU00169"/>
    </source>
</evidence>
<evidence type="ECO:0000256" key="6">
    <source>
        <dbReference type="ARBA" id="ARBA00023012"/>
    </source>
</evidence>
<dbReference type="SMART" id="SM00388">
    <property type="entry name" value="HisKA"/>
    <property type="match status" value="1"/>
</dbReference>
<dbReference type="SUPFAM" id="SSF55785">
    <property type="entry name" value="PYP-like sensor domain (PAS domain)"/>
    <property type="match status" value="1"/>
</dbReference>
<evidence type="ECO:0000256" key="4">
    <source>
        <dbReference type="ARBA" id="ARBA00022679"/>
    </source>
</evidence>
<feature type="domain" description="Histidine kinase" evidence="9">
    <location>
        <begin position="270"/>
        <end position="490"/>
    </location>
</feature>
<gene>
    <name evidence="12" type="primary">luxQ_13</name>
    <name evidence="12" type="ORF">OJF2_66350</name>
</gene>
<evidence type="ECO:0000313" key="12">
    <source>
        <dbReference type="EMBL" id="QEH38039.1"/>
    </source>
</evidence>
<feature type="modified residue" description="4-aspartylphosphate" evidence="8">
    <location>
        <position position="560"/>
    </location>
</feature>
<evidence type="ECO:0000256" key="2">
    <source>
        <dbReference type="ARBA" id="ARBA00012438"/>
    </source>
</evidence>